<keyword evidence="1" id="KW-0812">Transmembrane</keyword>
<dbReference type="AlphaFoldDB" id="N1VCB3"/>
<keyword evidence="3" id="KW-1185">Reference proteome</keyword>
<feature type="transmembrane region" description="Helical" evidence="1">
    <location>
        <begin position="74"/>
        <end position="93"/>
    </location>
</feature>
<accession>N1VCB3</accession>
<evidence type="ECO:0000256" key="1">
    <source>
        <dbReference type="SAM" id="Phobius"/>
    </source>
</evidence>
<feature type="transmembrane region" description="Helical" evidence="1">
    <location>
        <begin position="41"/>
        <end position="62"/>
    </location>
</feature>
<feature type="transmembrane region" description="Helical" evidence="1">
    <location>
        <begin position="141"/>
        <end position="164"/>
    </location>
</feature>
<comment type="caution">
    <text evidence="2">The sequence shown here is derived from an EMBL/GenBank/DDBJ whole genome shotgun (WGS) entry which is preliminary data.</text>
</comment>
<protein>
    <recommendedName>
        <fullName evidence="4">Integral membrane protein</fullName>
    </recommendedName>
</protein>
<organism evidence="2 3">
    <name type="scientific">Arthrobacter crystallopoietes BAB-32</name>
    <dbReference type="NCBI Taxonomy" id="1246476"/>
    <lineage>
        <taxon>Bacteria</taxon>
        <taxon>Bacillati</taxon>
        <taxon>Actinomycetota</taxon>
        <taxon>Actinomycetes</taxon>
        <taxon>Micrococcales</taxon>
        <taxon>Micrococcaceae</taxon>
        <taxon>Crystallibacter</taxon>
    </lineage>
</organism>
<dbReference type="Proteomes" id="UP000010729">
    <property type="component" value="Unassembled WGS sequence"/>
</dbReference>
<feature type="transmembrane region" description="Helical" evidence="1">
    <location>
        <begin position="113"/>
        <end position="129"/>
    </location>
</feature>
<keyword evidence="1" id="KW-1133">Transmembrane helix</keyword>
<reference evidence="2 3" key="1">
    <citation type="journal article" date="2013" name="Genome Announc.">
        <title>Draft Genome Sequence of Arthrobacter crystallopoietes Strain BAB-32, Revealing Genes for Bioremediation.</title>
        <authorList>
            <person name="Joshi M.N."/>
            <person name="Pandit A.S."/>
            <person name="Sharma A."/>
            <person name="Pandya R.V."/>
            <person name="Desai S.M."/>
            <person name="Saxena A.K."/>
            <person name="Bagatharia S.B."/>
        </authorList>
    </citation>
    <scope>NUCLEOTIDE SEQUENCE [LARGE SCALE GENOMIC DNA]</scope>
    <source>
        <strain evidence="2 3">BAB-32</strain>
    </source>
</reference>
<name>N1VCB3_9MICC</name>
<gene>
    <name evidence="2" type="ORF">D477_001989</name>
</gene>
<proteinExistence type="predicted"/>
<evidence type="ECO:0000313" key="2">
    <source>
        <dbReference type="EMBL" id="EMY35933.1"/>
    </source>
</evidence>
<sequence>MAGIFHGITALAAVLGIVLQIMATSESPAQAAAPAHAWANFFGSAGLQLNALVFVMALSLLMEPARSGGPAWRALRVITLAGSLLLLLLQFTPFRGIPDFAALTSTAVFADRLLHYAVPILVITSWLLFGPRPRITPLRVLWSLVYPAAWLLGSLVRGAATGWYPYPLLDVGLAGIGPVLVNCLLVLLLWLGTAFVFLALDLVMGREPDGYLPATGTSWASQGPVR</sequence>
<dbReference type="InterPro" id="IPR049713">
    <property type="entry name" value="Pr6Pr-like"/>
</dbReference>
<evidence type="ECO:0000313" key="3">
    <source>
        <dbReference type="Proteomes" id="UP000010729"/>
    </source>
</evidence>
<evidence type="ECO:0008006" key="4">
    <source>
        <dbReference type="Google" id="ProtNLM"/>
    </source>
</evidence>
<dbReference type="NCBIfam" id="NF038065">
    <property type="entry name" value="Pr6Pr"/>
    <property type="match status" value="1"/>
</dbReference>
<feature type="transmembrane region" description="Helical" evidence="1">
    <location>
        <begin position="176"/>
        <end position="200"/>
    </location>
</feature>
<dbReference type="EMBL" id="ANPE02000058">
    <property type="protein sequence ID" value="EMY35933.1"/>
    <property type="molecule type" value="Genomic_DNA"/>
</dbReference>
<keyword evidence="1" id="KW-0472">Membrane</keyword>